<dbReference type="Proteomes" id="UP000717696">
    <property type="component" value="Unassembled WGS sequence"/>
</dbReference>
<organism evidence="2 3">
    <name type="scientific">Dactylonectria estremocensis</name>
    <dbReference type="NCBI Taxonomy" id="1079267"/>
    <lineage>
        <taxon>Eukaryota</taxon>
        <taxon>Fungi</taxon>
        <taxon>Dikarya</taxon>
        <taxon>Ascomycota</taxon>
        <taxon>Pezizomycotina</taxon>
        <taxon>Sordariomycetes</taxon>
        <taxon>Hypocreomycetidae</taxon>
        <taxon>Hypocreales</taxon>
        <taxon>Nectriaceae</taxon>
        <taxon>Dactylonectria</taxon>
    </lineage>
</organism>
<proteinExistence type="predicted"/>
<accession>A0A9P9FA34</accession>
<comment type="caution">
    <text evidence="2">The sequence shown here is derived from an EMBL/GenBank/DDBJ whole genome shotgun (WGS) entry which is preliminary data.</text>
</comment>
<gene>
    <name evidence="2" type="ORF">B0J13DRAFT_188057</name>
</gene>
<sequence>MAFWKYTHYTVHPILVVSRSNFFQNPQTLNQRDIGTLAPQDRLPSSWGEGMFLDAFLPRRKSKATSAAMANCSAEAGPSHQEPAVVLPMSHSLAPREACHCGLCPEATGRMALRSCGCDRGTCEWCVVQRCEQWDSRDGCHCEPCTMCQNEATQNGYDINCNSHGCWRSPSSGRSSYQNESVCVGEESHQQSMACPRLDGSCCLQNALYYSRDITHRSTHGSYCLDNSRCVGNRLLDSECHERRRTYSRGHGTRRIIDLLGRGHRNERRCEGSDERRWGYERAESRQRRHSEVQRRGSRHEASECSHTRVRRVRFSQ</sequence>
<name>A0A9P9FA34_9HYPO</name>
<feature type="compositionally biased region" description="Basic and acidic residues" evidence="1">
    <location>
        <begin position="281"/>
        <end position="307"/>
    </location>
</feature>
<protein>
    <submittedName>
        <fullName evidence="2">Uncharacterized protein</fullName>
    </submittedName>
</protein>
<feature type="region of interest" description="Disordered" evidence="1">
    <location>
        <begin position="281"/>
        <end position="308"/>
    </location>
</feature>
<keyword evidence="3" id="KW-1185">Reference proteome</keyword>
<dbReference type="OrthoDB" id="10307519at2759"/>
<dbReference type="EMBL" id="JAGMUU010000003">
    <property type="protein sequence ID" value="KAH7158078.1"/>
    <property type="molecule type" value="Genomic_DNA"/>
</dbReference>
<evidence type="ECO:0000256" key="1">
    <source>
        <dbReference type="SAM" id="MobiDB-lite"/>
    </source>
</evidence>
<reference evidence="2" key="1">
    <citation type="journal article" date="2021" name="Nat. Commun.">
        <title>Genetic determinants of endophytism in the Arabidopsis root mycobiome.</title>
        <authorList>
            <person name="Mesny F."/>
            <person name="Miyauchi S."/>
            <person name="Thiergart T."/>
            <person name="Pickel B."/>
            <person name="Atanasova L."/>
            <person name="Karlsson M."/>
            <person name="Huettel B."/>
            <person name="Barry K.W."/>
            <person name="Haridas S."/>
            <person name="Chen C."/>
            <person name="Bauer D."/>
            <person name="Andreopoulos W."/>
            <person name="Pangilinan J."/>
            <person name="LaButti K."/>
            <person name="Riley R."/>
            <person name="Lipzen A."/>
            <person name="Clum A."/>
            <person name="Drula E."/>
            <person name="Henrissat B."/>
            <person name="Kohler A."/>
            <person name="Grigoriev I.V."/>
            <person name="Martin F.M."/>
            <person name="Hacquard S."/>
        </authorList>
    </citation>
    <scope>NUCLEOTIDE SEQUENCE</scope>
    <source>
        <strain evidence="2">MPI-CAGE-AT-0021</strain>
    </source>
</reference>
<evidence type="ECO:0000313" key="2">
    <source>
        <dbReference type="EMBL" id="KAH7158078.1"/>
    </source>
</evidence>
<dbReference type="AlphaFoldDB" id="A0A9P9FA34"/>
<evidence type="ECO:0000313" key="3">
    <source>
        <dbReference type="Proteomes" id="UP000717696"/>
    </source>
</evidence>